<dbReference type="InterPro" id="IPR029063">
    <property type="entry name" value="SAM-dependent_MTases_sf"/>
</dbReference>
<evidence type="ECO:0000256" key="1">
    <source>
        <dbReference type="ARBA" id="ARBA00022603"/>
    </source>
</evidence>
<dbReference type="InterPro" id="IPR011990">
    <property type="entry name" value="TPR-like_helical_dom_sf"/>
</dbReference>
<keyword evidence="6" id="KW-1185">Reference proteome</keyword>
<dbReference type="InterPro" id="IPR000780">
    <property type="entry name" value="CheR_MeTrfase"/>
</dbReference>
<dbReference type="PANTHER" id="PTHR24422">
    <property type="entry name" value="CHEMOTAXIS PROTEIN METHYLTRANSFERASE"/>
    <property type="match status" value="1"/>
</dbReference>
<dbReference type="eggNOG" id="COG1352">
    <property type="taxonomic scope" value="Bacteria"/>
</dbReference>
<dbReference type="GO" id="GO:0008757">
    <property type="term" value="F:S-adenosylmethionine-dependent methyltransferase activity"/>
    <property type="evidence" value="ECO:0007669"/>
    <property type="project" value="InterPro"/>
</dbReference>
<dbReference type="PROSITE" id="PS50123">
    <property type="entry name" value="CHER"/>
    <property type="match status" value="1"/>
</dbReference>
<dbReference type="Pfam" id="PF01739">
    <property type="entry name" value="CheR"/>
    <property type="match status" value="1"/>
</dbReference>
<organism evidence="5 6">
    <name type="scientific">Fervidobacterium pennivorans (strain DSM 9078 / Ven5)</name>
    <dbReference type="NCBI Taxonomy" id="771875"/>
    <lineage>
        <taxon>Bacteria</taxon>
        <taxon>Thermotogati</taxon>
        <taxon>Thermotogota</taxon>
        <taxon>Thermotogae</taxon>
        <taxon>Thermotogales</taxon>
        <taxon>Fervidobacteriaceae</taxon>
        <taxon>Fervidobacterium</taxon>
    </lineage>
</organism>
<accession>H9UD10</accession>
<evidence type="ECO:0000313" key="6">
    <source>
        <dbReference type="Proteomes" id="UP000007384"/>
    </source>
</evidence>
<dbReference type="Proteomes" id="UP000007384">
    <property type="component" value="Chromosome"/>
</dbReference>
<keyword evidence="2" id="KW-0808">Transferase</keyword>
<sequence>MLNILSTFEDSKNAMLKNQIEEILRKHGIKAQKAHIERLIKNIKPISEALTPVLLESIVLENLTIGESYFFRDIQTFEKLRKILKERPSWNILSIGCSRGEEVYSTAIVCNEAGVECSIKGIDVNFHRISQAKLGCYNFWSVRFLSKEQIEKYFNIVDGKYCVKEQYKTNIEFFQGNILDAGLSFFGKREKFDIIFIRRVLLYIDRIDIVIQKISTLLKDNGFLILGAGEYFPEVLEHFSPAFNDVGTFYRKISKKTEHPEIKTTKSKFFGKHRKLTEIERTKSEKTQEIEFAKLLKKTFEGMELEERIKLVEEYLSKKAYQKAYDIVKESCKKYQTNYLLWKYKTLIELELNDIENAKQSLQRALFLNSTDDEIWQLKHALDFRAKLKK</sequence>
<dbReference type="HOGENOM" id="CLU_707410_0_0_0"/>
<keyword evidence="1 5" id="KW-0489">Methyltransferase</keyword>
<evidence type="ECO:0000256" key="2">
    <source>
        <dbReference type="ARBA" id="ARBA00022679"/>
    </source>
</evidence>
<name>H9UD10_FERPD</name>
<gene>
    <name evidence="5" type="ordered locus">Ferpe_1326</name>
</gene>
<dbReference type="GO" id="GO:0032259">
    <property type="term" value="P:methylation"/>
    <property type="evidence" value="ECO:0007669"/>
    <property type="project" value="UniProtKB-KW"/>
</dbReference>
<dbReference type="SMART" id="SM00138">
    <property type="entry name" value="MeTrc"/>
    <property type="match status" value="1"/>
</dbReference>
<evidence type="ECO:0000259" key="4">
    <source>
        <dbReference type="PROSITE" id="PS50123"/>
    </source>
</evidence>
<protein>
    <submittedName>
        <fullName evidence="5">Methylase of chemotaxis methyl-accepting protein</fullName>
    </submittedName>
</protein>
<feature type="domain" description="CheR-type methyltransferase" evidence="4">
    <location>
        <begin position="1"/>
        <end position="256"/>
    </location>
</feature>
<dbReference type="SUPFAM" id="SSF53335">
    <property type="entry name" value="S-adenosyl-L-methionine-dependent methyltransferases"/>
    <property type="match status" value="1"/>
</dbReference>
<keyword evidence="3" id="KW-0949">S-adenosyl-L-methionine</keyword>
<dbReference type="InterPro" id="IPR050903">
    <property type="entry name" value="Bact_Chemotaxis_MeTrfase"/>
</dbReference>
<dbReference type="RefSeq" id="WP_014451842.1">
    <property type="nucleotide sequence ID" value="NC_017095.1"/>
</dbReference>
<dbReference type="InterPro" id="IPR022642">
    <property type="entry name" value="CheR_C"/>
</dbReference>
<dbReference type="SUPFAM" id="SSF48452">
    <property type="entry name" value="TPR-like"/>
    <property type="match status" value="1"/>
</dbReference>
<dbReference type="KEGG" id="fpe:Ferpe_1326"/>
<dbReference type="PRINTS" id="PR00996">
    <property type="entry name" value="CHERMTFRASE"/>
</dbReference>
<dbReference type="EMBL" id="CP003260">
    <property type="protein sequence ID" value="AFG35403.1"/>
    <property type="molecule type" value="Genomic_DNA"/>
</dbReference>
<evidence type="ECO:0000256" key="3">
    <source>
        <dbReference type="ARBA" id="ARBA00022691"/>
    </source>
</evidence>
<proteinExistence type="predicted"/>
<dbReference type="PATRIC" id="fig|771875.3.peg.1336"/>
<dbReference type="PANTHER" id="PTHR24422:SF19">
    <property type="entry name" value="CHEMOTAXIS PROTEIN METHYLTRANSFERASE"/>
    <property type="match status" value="1"/>
</dbReference>
<evidence type="ECO:0000313" key="5">
    <source>
        <dbReference type="EMBL" id="AFG35403.1"/>
    </source>
</evidence>
<dbReference type="STRING" id="771875.Ferpe_1326"/>
<dbReference type="Gene3D" id="3.40.50.150">
    <property type="entry name" value="Vaccinia Virus protein VP39"/>
    <property type="match status" value="1"/>
</dbReference>
<dbReference type="AlphaFoldDB" id="H9UD10"/>
<reference evidence="5" key="1">
    <citation type="submission" date="2012-03" db="EMBL/GenBank/DDBJ databases">
        <title>Complete sequence of Fervidobacterium pennivorans DSM 9078.</title>
        <authorList>
            <consortium name="US DOE Joint Genome Institute"/>
            <person name="Lucas S."/>
            <person name="Han J."/>
            <person name="Lapidus A."/>
            <person name="Cheng J.-F."/>
            <person name="Goodwin L."/>
            <person name="Pitluck S."/>
            <person name="Peters L."/>
            <person name="Ovchinnikova G."/>
            <person name="Lu M."/>
            <person name="Detter J.C."/>
            <person name="Han C."/>
            <person name="Tapia R."/>
            <person name="Land M."/>
            <person name="Hauser L."/>
            <person name="Kyrpides N."/>
            <person name="Ivanova N."/>
            <person name="Pagani I."/>
            <person name="Noll K.M."/>
            <person name="Woyke T."/>
        </authorList>
    </citation>
    <scope>NUCLEOTIDE SEQUENCE</scope>
    <source>
        <strain evidence="5">DSM 9078</strain>
    </source>
</reference>